<feature type="region of interest" description="Disordered" evidence="8">
    <location>
        <begin position="770"/>
        <end position="801"/>
    </location>
</feature>
<feature type="transmembrane region" description="Helical" evidence="9">
    <location>
        <begin position="457"/>
        <end position="475"/>
    </location>
</feature>
<protein>
    <recommendedName>
        <fullName evidence="14">Molybdopterin-synthase adenylyltransferase</fullName>
    </recommendedName>
</protein>
<dbReference type="InterPro" id="IPR038770">
    <property type="entry name" value="Na+/solute_symporter_sf"/>
</dbReference>
<dbReference type="SUPFAM" id="SSF69572">
    <property type="entry name" value="Activating enzymes of the ubiquitin-like proteins"/>
    <property type="match status" value="1"/>
</dbReference>
<proteinExistence type="predicted"/>
<evidence type="ECO:0000256" key="1">
    <source>
        <dbReference type="ARBA" id="ARBA00004141"/>
    </source>
</evidence>
<accession>A0ABR3R5Q2</accession>
<comment type="subcellular location">
    <subcellularLocation>
        <location evidence="1">Membrane</location>
        <topology evidence="1">Multi-pass membrane protein</topology>
    </subcellularLocation>
</comment>
<feature type="compositionally biased region" description="Basic and acidic residues" evidence="8">
    <location>
        <begin position="770"/>
        <end position="787"/>
    </location>
</feature>
<dbReference type="Gene3D" id="3.40.50.720">
    <property type="entry name" value="NAD(P)-binding Rossmann-like Domain"/>
    <property type="match status" value="1"/>
</dbReference>
<evidence type="ECO:0000256" key="5">
    <source>
        <dbReference type="ARBA" id="ARBA00022989"/>
    </source>
</evidence>
<feature type="transmembrane region" description="Helical" evidence="9">
    <location>
        <begin position="842"/>
        <end position="864"/>
    </location>
</feature>
<comment type="caution">
    <text evidence="12">The sequence shown here is derived from an EMBL/GenBank/DDBJ whole genome shotgun (WGS) entry which is preliminary data.</text>
</comment>
<evidence type="ECO:0000256" key="2">
    <source>
        <dbReference type="ARBA" id="ARBA00022448"/>
    </source>
</evidence>
<dbReference type="PANTHER" id="PTHR43562:SF2">
    <property type="entry name" value="SODIUM-HYDROGEN ANTIPORTER"/>
    <property type="match status" value="1"/>
</dbReference>
<feature type="domain" description="THIF-type NAD/FAD binding fold" evidence="10">
    <location>
        <begin position="98"/>
        <end position="348"/>
    </location>
</feature>
<feature type="region of interest" description="Disordered" evidence="8">
    <location>
        <begin position="875"/>
        <end position="902"/>
    </location>
</feature>
<feature type="region of interest" description="Disordered" evidence="8">
    <location>
        <begin position="29"/>
        <end position="51"/>
    </location>
</feature>
<dbReference type="InterPro" id="IPR035985">
    <property type="entry name" value="Ubiquitin-activating_enz"/>
</dbReference>
<reference evidence="12 13" key="1">
    <citation type="submission" date="2024-02" db="EMBL/GenBank/DDBJ databases">
        <title>De novo assembly and annotation of 12 fungi associated with fruit tree decline syndrome in Ontario, Canada.</title>
        <authorList>
            <person name="Sulman M."/>
            <person name="Ellouze W."/>
            <person name="Ilyukhin E."/>
        </authorList>
    </citation>
    <scope>NUCLEOTIDE SEQUENCE [LARGE SCALE GENOMIC DNA]</scope>
    <source>
        <strain evidence="12 13">M97-236</strain>
    </source>
</reference>
<evidence type="ECO:0000256" key="6">
    <source>
        <dbReference type="ARBA" id="ARBA00023065"/>
    </source>
</evidence>
<feature type="transmembrane region" description="Helical" evidence="9">
    <location>
        <begin position="520"/>
        <end position="541"/>
    </location>
</feature>
<dbReference type="EMBL" id="JAKIXB020000020">
    <property type="protein sequence ID" value="KAL1599337.1"/>
    <property type="molecule type" value="Genomic_DNA"/>
</dbReference>
<dbReference type="Proteomes" id="UP001521222">
    <property type="component" value="Unassembled WGS sequence"/>
</dbReference>
<evidence type="ECO:0000313" key="12">
    <source>
        <dbReference type="EMBL" id="KAL1599337.1"/>
    </source>
</evidence>
<feature type="transmembrane region" description="Helical" evidence="9">
    <location>
        <begin position="402"/>
        <end position="420"/>
    </location>
</feature>
<evidence type="ECO:0000256" key="8">
    <source>
        <dbReference type="SAM" id="MobiDB-lite"/>
    </source>
</evidence>
<dbReference type="Pfam" id="PF00899">
    <property type="entry name" value="ThiF"/>
    <property type="match status" value="1"/>
</dbReference>
<dbReference type="CDD" id="cd00757">
    <property type="entry name" value="ThiF_MoeB_HesA_family"/>
    <property type="match status" value="1"/>
</dbReference>
<feature type="transmembrane region" description="Helical" evidence="9">
    <location>
        <begin position="595"/>
        <end position="614"/>
    </location>
</feature>
<evidence type="ECO:0000256" key="4">
    <source>
        <dbReference type="ARBA" id="ARBA00022692"/>
    </source>
</evidence>
<dbReference type="PANTHER" id="PTHR43562">
    <property type="entry name" value="NAPA-TYPE SODIUM/HYDROGEN ANTIPORTER"/>
    <property type="match status" value="1"/>
</dbReference>
<dbReference type="Pfam" id="PF00999">
    <property type="entry name" value="Na_H_Exchanger"/>
    <property type="match status" value="1"/>
</dbReference>
<feature type="domain" description="Cation/H+ exchanger transmembrane" evidence="11">
    <location>
        <begin position="424"/>
        <end position="863"/>
    </location>
</feature>
<feature type="compositionally biased region" description="Polar residues" evidence="8">
    <location>
        <begin position="884"/>
        <end position="902"/>
    </location>
</feature>
<sequence length="902" mass="97426">MTQTIDSIRQQIVSHEVALRELRQQLAEAEHNQQQQEKILRQKPKLSNDPLDHDMNFGVPDDFRSEIFAILDQEPPAAHNTTAETGRWPLEPNEYKRYGRQLIMPEIGLQGQLKLRKAKVLLVGMGGLGCPAAAYLAGAGVGTLGLIDGDVVEESNLHRQILHSTARVGMTKVESAMVALSSLNPNIKLIPHASRLTPDIALTVFQDYDIVLDCTDNPASRYLISDTCVLLGKTLVSASALRIDGQLMVLNNPPLPAGDVKGGPCYRCIFPKPPPPESVVSCGDGGILGPVVGVMGVLQALEAIKVLTQKPNTTASTQAELPSLLLFSAYSSPIFRSIRLRTRKPKCAACSAQSTVTSEALNSGSLDYVQFCGSINPIDALSPRERISAESYAKLRSGVNPFTVVDILILVSFFTFLGLAEYISSKAIRAGIIGPIVVGIIYGEPLANILHHVWQETFLYLGYVGLILIIFEGGLTTRMDLLKDNFTLSMLGAATGVILPIGLSYLLLYLGFGYGAVETFIIGAALSATSLGTTFAVIASASKSVDLSQTRVGAVLVSAAVIDDVTGLVMSSVIHDLGGISSGANVNLGWLIGRPIVASAAMAILTPLLTKYFFAPIFRKFLERRFAKFDHLSNITLMILVLCAFISIAAYAGTSILFGAFLAGAFLTYIPSKHLDGPFVVMSREEGERRKDKSPTFVHTFEYYCLDAQKYVLEPLFFASIGFAIPFLDLWTGEAIWKGFVYTLLMLLAKFIVGIWIPIWSAIKHDPNQADEERQQQSAGEDGRPLEKTLSSANSPSRKAALKSSMSPALLLGMAMVARGEIGLLIVEIGYNNTSYVSSDGFITAIWAILLNTIIGPIFVGVLIKMKGDDIGKGPWGLVPGPNQGKNEQSSNEQLEAQTEGT</sequence>
<name>A0ABR3R5Q2_9PLEO</name>
<feature type="transmembrane region" description="Helical" evidence="9">
    <location>
        <begin position="553"/>
        <end position="575"/>
    </location>
</feature>
<evidence type="ECO:0000259" key="11">
    <source>
        <dbReference type="Pfam" id="PF00999"/>
    </source>
</evidence>
<keyword evidence="5 9" id="KW-1133">Transmembrane helix</keyword>
<evidence type="ECO:0000256" key="9">
    <source>
        <dbReference type="SAM" id="Phobius"/>
    </source>
</evidence>
<dbReference type="InterPro" id="IPR000594">
    <property type="entry name" value="ThiF_NAD_FAD-bd"/>
</dbReference>
<dbReference type="InterPro" id="IPR006153">
    <property type="entry name" value="Cation/H_exchanger_TM"/>
</dbReference>
<evidence type="ECO:0000256" key="7">
    <source>
        <dbReference type="ARBA" id="ARBA00023136"/>
    </source>
</evidence>
<feature type="transmembrane region" description="Helical" evidence="9">
    <location>
        <begin position="432"/>
        <end position="451"/>
    </location>
</feature>
<evidence type="ECO:0008006" key="14">
    <source>
        <dbReference type="Google" id="ProtNLM"/>
    </source>
</evidence>
<dbReference type="Gene3D" id="1.20.1530.20">
    <property type="match status" value="1"/>
</dbReference>
<evidence type="ECO:0000256" key="3">
    <source>
        <dbReference type="ARBA" id="ARBA00022449"/>
    </source>
</evidence>
<evidence type="ECO:0000259" key="10">
    <source>
        <dbReference type="Pfam" id="PF00899"/>
    </source>
</evidence>
<keyword evidence="7 9" id="KW-0472">Membrane</keyword>
<feature type="transmembrane region" description="Helical" evidence="9">
    <location>
        <begin position="635"/>
        <end position="667"/>
    </location>
</feature>
<keyword evidence="2" id="KW-0813">Transport</keyword>
<keyword evidence="6" id="KW-0406">Ion transport</keyword>
<keyword evidence="4 9" id="KW-0812">Transmembrane</keyword>
<keyword evidence="3" id="KW-0050">Antiport</keyword>
<keyword evidence="13" id="KW-1185">Reference proteome</keyword>
<gene>
    <name evidence="12" type="ORF">SLS59_006354</name>
</gene>
<evidence type="ECO:0000313" key="13">
    <source>
        <dbReference type="Proteomes" id="UP001521222"/>
    </source>
</evidence>
<feature type="transmembrane region" description="Helical" evidence="9">
    <location>
        <begin position="487"/>
        <end position="508"/>
    </location>
</feature>
<organism evidence="12 13">
    <name type="scientific">Nothophoma quercina</name>
    <dbReference type="NCBI Taxonomy" id="749835"/>
    <lineage>
        <taxon>Eukaryota</taxon>
        <taxon>Fungi</taxon>
        <taxon>Dikarya</taxon>
        <taxon>Ascomycota</taxon>
        <taxon>Pezizomycotina</taxon>
        <taxon>Dothideomycetes</taxon>
        <taxon>Pleosporomycetidae</taxon>
        <taxon>Pleosporales</taxon>
        <taxon>Pleosporineae</taxon>
        <taxon>Didymellaceae</taxon>
        <taxon>Nothophoma</taxon>
    </lineage>
</organism>
<feature type="transmembrane region" description="Helical" evidence="9">
    <location>
        <begin position="739"/>
        <end position="759"/>
    </location>
</feature>